<feature type="transmembrane region" description="Helical" evidence="9">
    <location>
        <begin position="109"/>
        <end position="129"/>
    </location>
</feature>
<comment type="similarity">
    <text evidence="2 7">Belongs to the purine-cytosine permease (2.A.39) family.</text>
</comment>
<dbReference type="Gene3D" id="1.10.4160.10">
    <property type="entry name" value="Hydantoin permease"/>
    <property type="match status" value="1"/>
</dbReference>
<evidence type="ECO:0000256" key="6">
    <source>
        <dbReference type="ARBA" id="ARBA00023136"/>
    </source>
</evidence>
<feature type="transmembrane region" description="Helical" evidence="9">
    <location>
        <begin position="274"/>
        <end position="294"/>
    </location>
</feature>
<proteinExistence type="inferred from homology"/>
<evidence type="ECO:0000256" key="2">
    <source>
        <dbReference type="ARBA" id="ARBA00008974"/>
    </source>
</evidence>
<feature type="transmembrane region" description="Helical" evidence="9">
    <location>
        <begin position="66"/>
        <end position="88"/>
    </location>
</feature>
<feature type="transmembrane region" description="Helical" evidence="9">
    <location>
        <begin position="248"/>
        <end position="268"/>
    </location>
</feature>
<evidence type="ECO:0000313" key="10">
    <source>
        <dbReference type="EMBL" id="SAK58434.1"/>
    </source>
</evidence>
<gene>
    <name evidence="10" type="ORF">AWB82_02524</name>
</gene>
<dbReference type="Pfam" id="PF02133">
    <property type="entry name" value="Transp_cyt_pur"/>
    <property type="match status" value="1"/>
</dbReference>
<keyword evidence="3 7" id="KW-0813">Transport</keyword>
<dbReference type="RefSeq" id="WP_086967448.1">
    <property type="nucleotide sequence ID" value="NZ_FCOJ02000014.1"/>
</dbReference>
<feature type="transmembrane region" description="Helical" evidence="9">
    <location>
        <begin position="210"/>
        <end position="227"/>
    </location>
</feature>
<dbReference type="GO" id="GO:0015209">
    <property type="term" value="F:cytosine transmembrane transporter activity"/>
    <property type="evidence" value="ECO:0007669"/>
    <property type="project" value="InterPro"/>
</dbReference>
<dbReference type="PANTHER" id="PTHR30569">
    <property type="entry name" value="CYTOSINE TRANSPORTER CODB"/>
    <property type="match status" value="1"/>
</dbReference>
<dbReference type="InterPro" id="IPR026030">
    <property type="entry name" value="Pur-cyt_permease_Fcy2/21/22"/>
</dbReference>
<feature type="transmembrane region" description="Helical" evidence="9">
    <location>
        <begin position="37"/>
        <end position="60"/>
    </location>
</feature>
<feature type="region of interest" description="Disordered" evidence="8">
    <location>
        <begin position="1"/>
        <end position="24"/>
    </location>
</feature>
<protein>
    <submittedName>
        <fullName evidence="10">Cytosine/purines uracil thiamine allantoin permease</fullName>
    </submittedName>
</protein>
<dbReference type="PANTHER" id="PTHR30569:SF0">
    <property type="entry name" value="CYTOSINE PERMEASE"/>
    <property type="match status" value="1"/>
</dbReference>
<feature type="transmembrane region" description="Helical" evidence="9">
    <location>
        <begin position="415"/>
        <end position="435"/>
    </location>
</feature>
<evidence type="ECO:0000256" key="1">
    <source>
        <dbReference type="ARBA" id="ARBA00004141"/>
    </source>
</evidence>
<evidence type="ECO:0000313" key="11">
    <source>
        <dbReference type="Proteomes" id="UP000054596"/>
    </source>
</evidence>
<dbReference type="AlphaFoldDB" id="A0A158AKS4"/>
<comment type="caution">
    <text evidence="10">The sequence shown here is derived from an EMBL/GenBank/DDBJ whole genome shotgun (WGS) entry which is preliminary data.</text>
</comment>
<keyword evidence="4 9" id="KW-0812">Transmembrane</keyword>
<feature type="transmembrane region" description="Helical" evidence="9">
    <location>
        <begin position="141"/>
        <end position="160"/>
    </location>
</feature>
<dbReference type="STRING" id="1777143.AWB82_02524"/>
<feature type="transmembrane region" description="Helical" evidence="9">
    <location>
        <begin position="314"/>
        <end position="337"/>
    </location>
</feature>
<evidence type="ECO:0000256" key="4">
    <source>
        <dbReference type="ARBA" id="ARBA00022692"/>
    </source>
</evidence>
<evidence type="ECO:0000256" key="3">
    <source>
        <dbReference type="ARBA" id="ARBA00022448"/>
    </source>
</evidence>
<sequence>MAQEPTTNAAAHGETSTYAPLTPVPPERRAFGTRDAFALWFSLGIGLLVAQAGALLVPGLSLPHALAAILIGSVIGVLLLALAGVVGADTGLAAMSSLRPTLGVRGASVPAVLNAIQLVGWGSFEIIVMRDSADALAKQSFHLSMPLVWTLIFGALATLLAVSGPLSFVRRFLRTWGIWLLLGGAGWLTWNLLAKHDLATLMARPGTGEMAFGAGIDLVVAMPLSWLPLIADYTRFGKNAGGAFRGTLFGYGIANLWFYALGAIYGLAAGGGDALLTTALAQAGGGLALFLILIDEIDNAFADIHSAAVSTGTFWARAGVPMLSCAFGALCTLVALAVEMGKYQNFLLLIGSVFAPLFGVVLADHFIVRKRRIEAAVLADVNGRYGFSGGWHVSAFIAWSIGIAAYHAINQWLPNLGATLPALALGAVCYLLLVAGGRRAYA</sequence>
<dbReference type="InterPro" id="IPR012732">
    <property type="entry name" value="Thia_CytX"/>
</dbReference>
<dbReference type="GO" id="GO:0005886">
    <property type="term" value="C:plasma membrane"/>
    <property type="evidence" value="ECO:0007669"/>
    <property type="project" value="TreeGrafter"/>
</dbReference>
<feature type="transmembrane region" description="Helical" evidence="9">
    <location>
        <begin position="343"/>
        <end position="368"/>
    </location>
</feature>
<dbReference type="Proteomes" id="UP000054596">
    <property type="component" value="Unassembled WGS sequence"/>
</dbReference>
<evidence type="ECO:0000256" key="7">
    <source>
        <dbReference type="PIRNR" id="PIRNR002744"/>
    </source>
</evidence>
<keyword evidence="11" id="KW-1185">Reference proteome</keyword>
<dbReference type="EMBL" id="FCOJ02000014">
    <property type="protein sequence ID" value="SAK58434.1"/>
    <property type="molecule type" value="Genomic_DNA"/>
</dbReference>
<evidence type="ECO:0000256" key="8">
    <source>
        <dbReference type="SAM" id="MobiDB-lite"/>
    </source>
</evidence>
<dbReference type="InterPro" id="IPR030191">
    <property type="entry name" value="CodB"/>
</dbReference>
<reference evidence="10" key="1">
    <citation type="submission" date="2016-01" db="EMBL/GenBank/DDBJ databases">
        <authorList>
            <person name="Peeters C."/>
        </authorList>
    </citation>
    <scope>NUCLEOTIDE SEQUENCE [LARGE SCALE GENOMIC DNA]</scope>
    <source>
        <strain evidence="10">LMG 29325</strain>
    </source>
</reference>
<feature type="transmembrane region" description="Helical" evidence="9">
    <location>
        <begin position="389"/>
        <end position="409"/>
    </location>
</feature>
<evidence type="ECO:0000256" key="5">
    <source>
        <dbReference type="ARBA" id="ARBA00022989"/>
    </source>
</evidence>
<keyword evidence="5 9" id="KW-1133">Transmembrane helix</keyword>
<accession>A0A158AKS4</accession>
<dbReference type="NCBIfam" id="TIGR02358">
    <property type="entry name" value="thia_cytX"/>
    <property type="match status" value="1"/>
</dbReference>
<dbReference type="InterPro" id="IPR001248">
    <property type="entry name" value="Pur-cyt_permease"/>
</dbReference>
<evidence type="ECO:0000256" key="9">
    <source>
        <dbReference type="SAM" id="Phobius"/>
    </source>
</evidence>
<keyword evidence="6 7" id="KW-0472">Membrane</keyword>
<organism evidence="10 11">
    <name type="scientific">Caballeronia glebae</name>
    <dbReference type="NCBI Taxonomy" id="1777143"/>
    <lineage>
        <taxon>Bacteria</taxon>
        <taxon>Pseudomonadati</taxon>
        <taxon>Pseudomonadota</taxon>
        <taxon>Betaproteobacteria</taxon>
        <taxon>Burkholderiales</taxon>
        <taxon>Burkholderiaceae</taxon>
        <taxon>Caballeronia</taxon>
    </lineage>
</organism>
<name>A0A158AKS4_9BURK</name>
<dbReference type="PIRSF" id="PIRSF002744">
    <property type="entry name" value="Pur-cyt_permease"/>
    <property type="match status" value="1"/>
</dbReference>
<feature type="compositionally biased region" description="Polar residues" evidence="8">
    <location>
        <begin position="1"/>
        <end position="19"/>
    </location>
</feature>
<comment type="subcellular location">
    <subcellularLocation>
        <location evidence="1">Membrane</location>
        <topology evidence="1">Multi-pass membrane protein</topology>
    </subcellularLocation>
</comment>
<feature type="transmembrane region" description="Helical" evidence="9">
    <location>
        <begin position="172"/>
        <end position="190"/>
    </location>
</feature>
<dbReference type="OrthoDB" id="5444231at2"/>